<feature type="transmembrane region" description="Helical" evidence="7">
    <location>
        <begin position="257"/>
        <end position="277"/>
    </location>
</feature>
<evidence type="ECO:0000256" key="7">
    <source>
        <dbReference type="RuleBase" id="RU910716"/>
    </source>
</evidence>
<gene>
    <name evidence="8" type="ORF">AFUS01_LOCUS41170</name>
</gene>
<dbReference type="AlphaFoldDB" id="A0A8J2M085"/>
<dbReference type="Proteomes" id="UP000708208">
    <property type="component" value="Unassembled WGS sequence"/>
</dbReference>
<dbReference type="GO" id="GO:1902742">
    <property type="term" value="P:apoptotic process involved in development"/>
    <property type="evidence" value="ECO:0007669"/>
    <property type="project" value="TreeGrafter"/>
</dbReference>
<dbReference type="GO" id="GO:0043652">
    <property type="term" value="P:engulfment of apoptotic cell"/>
    <property type="evidence" value="ECO:0007669"/>
    <property type="project" value="TreeGrafter"/>
</dbReference>
<name>A0A8J2M085_9HEXA</name>
<keyword evidence="6 7" id="KW-0472">Membrane</keyword>
<keyword evidence="4 7" id="KW-0812">Transmembrane</keyword>
<feature type="transmembrane region" description="Helical" evidence="7">
    <location>
        <begin position="350"/>
        <end position="368"/>
    </location>
</feature>
<dbReference type="InterPro" id="IPR050895">
    <property type="entry name" value="XK-related_scramblase"/>
</dbReference>
<keyword evidence="9" id="KW-1185">Reference proteome</keyword>
<reference evidence="8" key="1">
    <citation type="submission" date="2021-06" db="EMBL/GenBank/DDBJ databases">
        <authorList>
            <person name="Hodson N. C."/>
            <person name="Mongue J. A."/>
            <person name="Jaron S. K."/>
        </authorList>
    </citation>
    <scope>NUCLEOTIDE SEQUENCE</scope>
</reference>
<evidence type="ECO:0000256" key="1">
    <source>
        <dbReference type="ARBA" id="ARBA00004651"/>
    </source>
</evidence>
<feature type="transmembrane region" description="Helical" evidence="7">
    <location>
        <begin position="212"/>
        <end position="236"/>
    </location>
</feature>
<dbReference type="PANTHER" id="PTHR16024">
    <property type="entry name" value="XK-RELATED PROTEIN"/>
    <property type="match status" value="1"/>
</dbReference>
<evidence type="ECO:0000313" key="9">
    <source>
        <dbReference type="Proteomes" id="UP000708208"/>
    </source>
</evidence>
<evidence type="ECO:0000313" key="8">
    <source>
        <dbReference type="EMBL" id="CAG7831426.1"/>
    </source>
</evidence>
<dbReference type="Pfam" id="PF09815">
    <property type="entry name" value="XK-related"/>
    <property type="match status" value="1"/>
</dbReference>
<keyword evidence="3" id="KW-1003">Cell membrane</keyword>
<proteinExistence type="inferred from homology"/>
<comment type="subcellular location">
    <subcellularLocation>
        <location evidence="1">Cell membrane</location>
        <topology evidence="1">Multi-pass membrane protein</topology>
    </subcellularLocation>
    <subcellularLocation>
        <location evidence="7">Membrane</location>
        <topology evidence="7">Multi-pass membrane protein</topology>
    </subcellularLocation>
</comment>
<dbReference type="GO" id="GO:0005886">
    <property type="term" value="C:plasma membrane"/>
    <property type="evidence" value="ECO:0007669"/>
    <property type="project" value="UniProtKB-SubCell"/>
</dbReference>
<feature type="transmembrane region" description="Helical" evidence="7">
    <location>
        <begin position="375"/>
        <end position="399"/>
    </location>
</feature>
<dbReference type="OrthoDB" id="6136301at2759"/>
<protein>
    <recommendedName>
        <fullName evidence="7">XK-related protein</fullName>
    </recommendedName>
</protein>
<dbReference type="GO" id="GO:0070782">
    <property type="term" value="P:phosphatidylserine exposure on apoptotic cell surface"/>
    <property type="evidence" value="ECO:0007669"/>
    <property type="project" value="TreeGrafter"/>
</dbReference>
<organism evidence="8 9">
    <name type="scientific">Allacma fusca</name>
    <dbReference type="NCBI Taxonomy" id="39272"/>
    <lineage>
        <taxon>Eukaryota</taxon>
        <taxon>Metazoa</taxon>
        <taxon>Ecdysozoa</taxon>
        <taxon>Arthropoda</taxon>
        <taxon>Hexapoda</taxon>
        <taxon>Collembola</taxon>
        <taxon>Symphypleona</taxon>
        <taxon>Sminthuridae</taxon>
        <taxon>Allacma</taxon>
    </lineage>
</organism>
<comment type="caution">
    <text evidence="8">The sequence shown here is derived from an EMBL/GenBank/DDBJ whole genome shotgun (WGS) entry which is preliminary data.</text>
</comment>
<dbReference type="InterPro" id="IPR018629">
    <property type="entry name" value="XK-rel"/>
</dbReference>
<accession>A0A8J2M085</accession>
<evidence type="ECO:0000256" key="3">
    <source>
        <dbReference type="ARBA" id="ARBA00022475"/>
    </source>
</evidence>
<keyword evidence="5 7" id="KW-1133">Transmembrane helix</keyword>
<sequence length="421" mass="48560">MDPAEDFESDLGPQSKSQFEIQSDPRADIGYAEDQMEAMSIHLSPPPVFTFFEFAFTIATSCLYLIDTGLDLYLAWGYYQSGWMTYFGLTLGFVIGPAVLVTFCSVLLYISDSQNPRVPKPSICQKLLRCIFSLLQLGPLLRDLNVLTYGMRSVLALRKFDSRAQEKYYDFVLLEQSDSAFLRLFERFLEAAPQVILQVFIIFYHMEDSSTHFGGVVQLISISTSVMTLAWALAVFNTTRRNTTPGKKRLTFWGRTLQFLWHFCMISSRVVTLALFTSIHPTLTAPLCAFRWVLMLAWLTCQETQINEDLQKESRASCVDHFSKKFLYAFVYIFALFNSEEKPRRLKYDLFYLVYFVENSLLLISCVYSTMTFSVILSSVVSHALFLLGFTFMCVYFKWCHPSMTFLTFHKALSHWVGLKY</sequence>
<evidence type="ECO:0000256" key="6">
    <source>
        <dbReference type="ARBA" id="ARBA00023136"/>
    </source>
</evidence>
<evidence type="ECO:0000256" key="4">
    <source>
        <dbReference type="ARBA" id="ARBA00022692"/>
    </source>
</evidence>
<feature type="transmembrane region" description="Helical" evidence="7">
    <location>
        <begin position="86"/>
        <end position="110"/>
    </location>
</feature>
<evidence type="ECO:0000256" key="5">
    <source>
        <dbReference type="ARBA" id="ARBA00022989"/>
    </source>
</evidence>
<feature type="transmembrane region" description="Helical" evidence="7">
    <location>
        <begin position="48"/>
        <end position="66"/>
    </location>
</feature>
<evidence type="ECO:0000256" key="2">
    <source>
        <dbReference type="ARBA" id="ARBA00008789"/>
    </source>
</evidence>
<dbReference type="EMBL" id="CAJVCH010560423">
    <property type="protein sequence ID" value="CAG7831426.1"/>
    <property type="molecule type" value="Genomic_DNA"/>
</dbReference>
<dbReference type="PANTHER" id="PTHR16024:SF6">
    <property type="entry name" value="XK-RELATED PROTEIN"/>
    <property type="match status" value="1"/>
</dbReference>
<comment type="similarity">
    <text evidence="2 7">Belongs to the XK family.</text>
</comment>